<dbReference type="InterPro" id="IPR025230">
    <property type="entry name" value="DUF4172"/>
</dbReference>
<dbReference type="Gene3D" id="1.10.3290.10">
    <property type="entry name" value="Fido-like domain"/>
    <property type="match status" value="1"/>
</dbReference>
<dbReference type="SUPFAM" id="SSF140931">
    <property type="entry name" value="Fic-like"/>
    <property type="match status" value="1"/>
</dbReference>
<dbReference type="Pfam" id="PF13776">
    <property type="entry name" value="DUF4172"/>
    <property type="match status" value="1"/>
</dbReference>
<dbReference type="InterPro" id="IPR036597">
    <property type="entry name" value="Fido-like_dom_sf"/>
</dbReference>
<protein>
    <submittedName>
        <fullName evidence="2">Fic family protein</fullName>
    </submittedName>
</protein>
<dbReference type="InterPro" id="IPR040198">
    <property type="entry name" value="Fido_containing"/>
</dbReference>
<dbReference type="Gene3D" id="1.10.10.10">
    <property type="entry name" value="Winged helix-like DNA-binding domain superfamily/Winged helix DNA-binding domain"/>
    <property type="match status" value="1"/>
</dbReference>
<accession>A0ABY1PQ60</accession>
<dbReference type="PANTHER" id="PTHR13504">
    <property type="entry name" value="FIDO DOMAIN-CONTAINING PROTEIN DDB_G0283145"/>
    <property type="match status" value="1"/>
</dbReference>
<feature type="domain" description="Fido" evidence="1">
    <location>
        <begin position="117"/>
        <end position="273"/>
    </location>
</feature>
<dbReference type="InterPro" id="IPR036388">
    <property type="entry name" value="WH-like_DNA-bd_sf"/>
</dbReference>
<keyword evidence="3" id="KW-1185">Reference proteome</keyword>
<proteinExistence type="predicted"/>
<comment type="caution">
    <text evidence="2">The sequence shown here is derived from an EMBL/GenBank/DDBJ whole genome shotgun (WGS) entry which is preliminary data.</text>
</comment>
<evidence type="ECO:0000259" key="1">
    <source>
        <dbReference type="PROSITE" id="PS51459"/>
    </source>
</evidence>
<dbReference type="PANTHER" id="PTHR13504:SF33">
    <property type="entry name" value="FIC FAMILY PROTEIN"/>
    <property type="match status" value="1"/>
</dbReference>
<organism evidence="2 3">
    <name type="scientific">Noviherbaspirillum suwonense</name>
    <dbReference type="NCBI Taxonomy" id="1224511"/>
    <lineage>
        <taxon>Bacteria</taxon>
        <taxon>Pseudomonadati</taxon>
        <taxon>Pseudomonadota</taxon>
        <taxon>Betaproteobacteria</taxon>
        <taxon>Burkholderiales</taxon>
        <taxon>Oxalobacteraceae</taxon>
        <taxon>Noviherbaspirillum</taxon>
    </lineage>
</organism>
<evidence type="ECO:0000313" key="2">
    <source>
        <dbReference type="EMBL" id="SMP42181.1"/>
    </source>
</evidence>
<dbReference type="PROSITE" id="PS51459">
    <property type="entry name" value="FIDO"/>
    <property type="match status" value="1"/>
</dbReference>
<gene>
    <name evidence="2" type="ORF">SAMN06295970_101160</name>
</gene>
<dbReference type="InterPro" id="IPR003812">
    <property type="entry name" value="Fido"/>
</dbReference>
<sequence length="382" mass="41951">MSLKNPIWQQPGWPNMYYDRDRIAAESALARRAQGVVEGKLAALGLLQRRELAAEAWTQEAASTAAIEGERLDLLAVRSSVARRLGIAGNGGPAALRHVDGLLDTMDDALENAAAPLSHERLQAWQAALFPTGFSGMSRIRTGAYRDHAEPMQIVSGRPGRETVHYEAPPSMQVPAEMDRLIAWFNQPDGPDNLARAALAHLWLETVHPFEDGNGRVGRVLIDLALARDSGEASRLIRISQRLLEKRADYYGELERAQHGPLDVTGWTAWFIAQVRAACEAASAVMDASLEKARFWYSHRDRELTPRQRKAINALLDAGPDGYEGGMSTRKYEHLTGASRATSSRDLIELAHAGLLRQDGAGRSTRYVMNIEGWGSASAAEQ</sequence>
<dbReference type="Proteomes" id="UP001158049">
    <property type="component" value="Unassembled WGS sequence"/>
</dbReference>
<evidence type="ECO:0000313" key="3">
    <source>
        <dbReference type="Proteomes" id="UP001158049"/>
    </source>
</evidence>
<reference evidence="2 3" key="1">
    <citation type="submission" date="2017-05" db="EMBL/GenBank/DDBJ databases">
        <authorList>
            <person name="Varghese N."/>
            <person name="Submissions S."/>
        </authorList>
    </citation>
    <scope>NUCLEOTIDE SEQUENCE [LARGE SCALE GENOMIC DNA]</scope>
    <source>
        <strain evidence="2 3">DSM 26001</strain>
    </source>
</reference>
<dbReference type="Pfam" id="PF02661">
    <property type="entry name" value="Fic"/>
    <property type="match status" value="1"/>
</dbReference>
<dbReference type="EMBL" id="FXUL01000001">
    <property type="protein sequence ID" value="SMP42181.1"/>
    <property type="molecule type" value="Genomic_DNA"/>
</dbReference>
<name>A0ABY1PQ60_9BURK</name>